<evidence type="ECO:0000313" key="4">
    <source>
        <dbReference type="Proteomes" id="UP000199344"/>
    </source>
</evidence>
<dbReference type="RefSeq" id="WP_176805182.1">
    <property type="nucleotide sequence ID" value="NZ_FNAH01000015.1"/>
</dbReference>
<dbReference type="SMART" id="SM00897">
    <property type="entry name" value="FIST"/>
    <property type="match status" value="1"/>
</dbReference>
<evidence type="ECO:0000259" key="1">
    <source>
        <dbReference type="SMART" id="SM00897"/>
    </source>
</evidence>
<keyword evidence="4" id="KW-1185">Reference proteome</keyword>
<dbReference type="Pfam" id="PF08495">
    <property type="entry name" value="FIST"/>
    <property type="match status" value="1"/>
</dbReference>
<feature type="domain" description="FIST" evidence="1">
    <location>
        <begin position="34"/>
        <end position="231"/>
    </location>
</feature>
<dbReference type="Pfam" id="PF10442">
    <property type="entry name" value="FIST_C"/>
    <property type="match status" value="1"/>
</dbReference>
<dbReference type="EMBL" id="FNAH01000015">
    <property type="protein sequence ID" value="SDE92825.1"/>
    <property type="molecule type" value="Genomic_DNA"/>
</dbReference>
<dbReference type="PANTHER" id="PTHR40252:SF2">
    <property type="entry name" value="BLR0328 PROTEIN"/>
    <property type="match status" value="1"/>
</dbReference>
<evidence type="ECO:0000313" key="3">
    <source>
        <dbReference type="EMBL" id="SDE92825.1"/>
    </source>
</evidence>
<feature type="domain" description="FIST C-domain" evidence="2">
    <location>
        <begin position="232"/>
        <end position="361"/>
    </location>
</feature>
<dbReference type="AlphaFoldDB" id="A0A1G7GXJ0"/>
<gene>
    <name evidence="3" type="ORF">SAMN05421538_11536</name>
</gene>
<sequence>MSGHTGQIILRSWSDAPDPTQAISEIADGIGARKLALLCLFLSPEYARPEFAAAATRAFPDTLIIGCTTAGEITPAGMRDNSVVAIAFTAENFSVSATCIDPEDAPDQLAGKVLDLIAAEQGNPATLPHRFAFLLNDGLARHEDRVISAVSPSLGDIAHFGGSAGDGLEFSETRLLWDGAFHKNISILTLVRSRLPIQVFRIENFSPGPTRMVVTEADPAERLVSRINDEPAAEEYARLIGNSTSQLSPFHFASHPVLVQAGGDYHVRAIQKVEENGEIRFFSAVDQGLVLTMAERHDLLHHLEESLARIVGGRRPEAMIGFDCVLRKIEITSSQRVAEMSDLMRRYRVLGFNTYGEQHGAMHVNQTFTGVAIFADEDGDA</sequence>
<evidence type="ECO:0000259" key="2">
    <source>
        <dbReference type="SMART" id="SM01204"/>
    </source>
</evidence>
<accession>A0A1G7GXJ0</accession>
<reference evidence="3 4" key="1">
    <citation type="submission" date="2016-10" db="EMBL/GenBank/DDBJ databases">
        <authorList>
            <person name="de Groot N.N."/>
        </authorList>
    </citation>
    <scope>NUCLEOTIDE SEQUENCE [LARGE SCALE GENOMIC DNA]</scope>
    <source>
        <strain evidence="3 4">DSM 22220</strain>
    </source>
</reference>
<dbReference type="InterPro" id="IPR013702">
    <property type="entry name" value="FIST_domain_N"/>
</dbReference>
<dbReference type="SMART" id="SM01204">
    <property type="entry name" value="FIST_C"/>
    <property type="match status" value="1"/>
</dbReference>
<proteinExistence type="predicted"/>
<dbReference type="InterPro" id="IPR019494">
    <property type="entry name" value="FIST_C"/>
</dbReference>
<dbReference type="PANTHER" id="PTHR40252">
    <property type="entry name" value="BLR0328 PROTEIN"/>
    <property type="match status" value="1"/>
</dbReference>
<organism evidence="3 4">
    <name type="scientific">Paracoccus isoporae</name>
    <dbReference type="NCBI Taxonomy" id="591205"/>
    <lineage>
        <taxon>Bacteria</taxon>
        <taxon>Pseudomonadati</taxon>
        <taxon>Pseudomonadota</taxon>
        <taxon>Alphaproteobacteria</taxon>
        <taxon>Rhodobacterales</taxon>
        <taxon>Paracoccaceae</taxon>
        <taxon>Paracoccus</taxon>
    </lineage>
</organism>
<dbReference type="Proteomes" id="UP000199344">
    <property type="component" value="Unassembled WGS sequence"/>
</dbReference>
<protein>
    <submittedName>
        <fullName evidence="3">Uncharacterized conserved protein, contains FIST_N domain</fullName>
    </submittedName>
</protein>
<dbReference type="STRING" id="591205.SAMN05421538_11536"/>
<name>A0A1G7GXJ0_9RHOB</name>